<dbReference type="InterPro" id="IPR020013">
    <property type="entry name" value="Flagellar_FlgE/F/G"/>
</dbReference>
<name>A0A2T9JGR7_9CAUL</name>
<feature type="domain" description="Flagellar basal-body/hook protein C-terminal" evidence="5">
    <location>
        <begin position="180"/>
        <end position="224"/>
    </location>
</feature>
<evidence type="ECO:0000313" key="7">
    <source>
        <dbReference type="EMBL" id="PVM82856.1"/>
    </source>
</evidence>
<evidence type="ECO:0000256" key="4">
    <source>
        <dbReference type="RuleBase" id="RU362116"/>
    </source>
</evidence>
<evidence type="ECO:0000259" key="5">
    <source>
        <dbReference type="Pfam" id="PF06429"/>
    </source>
</evidence>
<evidence type="ECO:0000259" key="6">
    <source>
        <dbReference type="Pfam" id="PF22692"/>
    </source>
</evidence>
<dbReference type="EMBL" id="QDKP01000034">
    <property type="protein sequence ID" value="PVM82856.1"/>
    <property type="molecule type" value="Genomic_DNA"/>
</dbReference>
<dbReference type="PANTHER" id="PTHR30435:SF19">
    <property type="entry name" value="FLAGELLAR BASAL-BODY ROD PROTEIN FLGG"/>
    <property type="match status" value="1"/>
</dbReference>
<dbReference type="InterPro" id="IPR010930">
    <property type="entry name" value="Flg_bb/hook_C_dom"/>
</dbReference>
<dbReference type="PANTHER" id="PTHR30435">
    <property type="entry name" value="FLAGELLAR PROTEIN"/>
    <property type="match status" value="1"/>
</dbReference>
<evidence type="ECO:0000313" key="8">
    <source>
        <dbReference type="Proteomes" id="UP000244913"/>
    </source>
</evidence>
<dbReference type="InterPro" id="IPR037925">
    <property type="entry name" value="FlgE/F/G-like"/>
</dbReference>
<keyword evidence="7" id="KW-0282">Flagellum</keyword>
<gene>
    <name evidence="7" type="ORF">DDF65_11030</name>
</gene>
<keyword evidence="8" id="KW-1185">Reference proteome</keyword>
<dbReference type="InterPro" id="IPR053967">
    <property type="entry name" value="LlgE_F_G-like_D1"/>
</dbReference>
<keyword evidence="7" id="KW-0969">Cilium</keyword>
<sequence>MGQYIDYVSSILGQSERRAELAAQNLANLTTPGYKRRIDFAALVGPQARLQTLTGTDFSTGKPVVTENPYDLSLGAEGFFAVRKDDAVLYTRQGQFKRTEDGRLLTVQGHALQLQGGGDVVVQSASVKITADGVVLDDGQPVGRLAIVDSPDRSKFARAEAGLFSAPTETLAEVENPVVRQGVLESSNVSSGDEMVALMEALRRAESGQRLANVYDDLMGRAITTFGQV</sequence>
<comment type="similarity">
    <text evidence="2 4">Belongs to the flagella basal body rod proteins family.</text>
</comment>
<dbReference type="NCBIfam" id="TIGR03506">
    <property type="entry name" value="FlgEFG_subfam"/>
    <property type="match status" value="1"/>
</dbReference>
<comment type="caution">
    <text evidence="7">The sequence shown here is derived from an EMBL/GenBank/DDBJ whole genome shotgun (WGS) entry which is preliminary data.</text>
</comment>
<dbReference type="RefSeq" id="WP_116567178.1">
    <property type="nucleotide sequence ID" value="NZ_QDKP01000034.1"/>
</dbReference>
<evidence type="ECO:0000256" key="2">
    <source>
        <dbReference type="ARBA" id="ARBA00009677"/>
    </source>
</evidence>
<dbReference type="AlphaFoldDB" id="A0A2T9JGR7"/>
<dbReference type="GO" id="GO:0009425">
    <property type="term" value="C:bacterial-type flagellum basal body"/>
    <property type="evidence" value="ECO:0007669"/>
    <property type="project" value="UniProtKB-SubCell"/>
</dbReference>
<keyword evidence="3 4" id="KW-0975">Bacterial flagellum</keyword>
<dbReference type="SUPFAM" id="SSF117143">
    <property type="entry name" value="Flagellar hook protein flgE"/>
    <property type="match status" value="1"/>
</dbReference>
<reference evidence="7 8" key="1">
    <citation type="submission" date="2018-04" db="EMBL/GenBank/DDBJ databases">
        <title>The genome sequence of Caulobacter sp. 736.</title>
        <authorList>
            <person name="Gao J."/>
            <person name="Sun J."/>
        </authorList>
    </citation>
    <scope>NUCLEOTIDE SEQUENCE [LARGE SCALE GENOMIC DNA]</scope>
    <source>
        <strain evidence="7 8">736</strain>
    </source>
</reference>
<evidence type="ECO:0000256" key="3">
    <source>
        <dbReference type="ARBA" id="ARBA00023143"/>
    </source>
</evidence>
<dbReference type="Pfam" id="PF06429">
    <property type="entry name" value="Flg_bbr_C"/>
    <property type="match status" value="1"/>
</dbReference>
<dbReference type="Pfam" id="PF22692">
    <property type="entry name" value="LlgE_F_G_D1"/>
    <property type="match status" value="1"/>
</dbReference>
<comment type="subcellular location">
    <subcellularLocation>
        <location evidence="1 4">Bacterial flagellum basal body</location>
    </subcellularLocation>
</comment>
<dbReference type="GO" id="GO:0071978">
    <property type="term" value="P:bacterial-type flagellum-dependent swarming motility"/>
    <property type="evidence" value="ECO:0007669"/>
    <property type="project" value="TreeGrafter"/>
</dbReference>
<proteinExistence type="inferred from homology"/>
<feature type="domain" description="Flagellar hook protein FlgE/F/G-like D1" evidence="6">
    <location>
        <begin position="77"/>
        <end position="135"/>
    </location>
</feature>
<evidence type="ECO:0000256" key="1">
    <source>
        <dbReference type="ARBA" id="ARBA00004117"/>
    </source>
</evidence>
<protein>
    <submittedName>
        <fullName evidence="7">Flagellar hook basal-body protein</fullName>
    </submittedName>
</protein>
<dbReference type="Proteomes" id="UP000244913">
    <property type="component" value="Unassembled WGS sequence"/>
</dbReference>
<accession>A0A2T9JGR7</accession>
<keyword evidence="7" id="KW-0966">Cell projection</keyword>
<organism evidence="7 8">
    <name type="scientific">Caulobacter radicis</name>
    <dbReference type="NCBI Taxonomy" id="2172650"/>
    <lineage>
        <taxon>Bacteria</taxon>
        <taxon>Pseudomonadati</taxon>
        <taxon>Pseudomonadota</taxon>
        <taxon>Alphaproteobacteria</taxon>
        <taxon>Caulobacterales</taxon>
        <taxon>Caulobacteraceae</taxon>
        <taxon>Caulobacter</taxon>
    </lineage>
</organism>